<dbReference type="InterPro" id="IPR017853">
    <property type="entry name" value="GH"/>
</dbReference>
<dbReference type="Proteomes" id="UP000659084">
    <property type="component" value="Unassembled WGS sequence"/>
</dbReference>
<evidence type="ECO:0000313" key="2">
    <source>
        <dbReference type="Proteomes" id="UP000659084"/>
    </source>
</evidence>
<evidence type="ECO:0000313" key="1">
    <source>
        <dbReference type="EMBL" id="MBC3212856.1"/>
    </source>
</evidence>
<reference evidence="1" key="1">
    <citation type="submission" date="2020-08" db="EMBL/GenBank/DDBJ databases">
        <title>Food and environmental bacterial isolates.</title>
        <authorList>
            <person name="Richter L."/>
            <person name="Du Plessis E.M."/>
            <person name="Duvenage S."/>
            <person name="Allam M."/>
            <person name="Korsten L."/>
        </authorList>
    </citation>
    <scope>NUCLEOTIDE SEQUENCE</scope>
    <source>
        <strain evidence="1">UPMP2127</strain>
    </source>
</reference>
<dbReference type="Gene3D" id="3.20.20.80">
    <property type="entry name" value="Glycosidases"/>
    <property type="match status" value="1"/>
</dbReference>
<protein>
    <submittedName>
        <fullName evidence="1">Uncharacterized protein</fullName>
    </submittedName>
</protein>
<sequence>MVGGIISRLISVVLIVISFPVFAGVVNEPRTIICCTTPLSNEKAFRVNITPGYFYDVTMYYGKNKGGNELVDSSSIKGMQQVYIENYNLSNEFIDGIYKNISLNDDFINGQRSVSFVLFVPGDSNFQKVGIKSNKMNLRRVAIIRKNSNYSMHGVVQSRYKRKTQSIDEGFSISNGYIEAAGIKLFPLGVFTTFAKERDLKRIKAAGFNTVLSYNYGNGEDYLDFLKLAQRNNLYVIYSLKDFYKNTQVKKELISRFNKIKSDKLEANILGWYINDELSQQWGDELSALYQYIKRSSTTTNIVLQVLDKVSSAEAFLNSTDVLSVDLYPIGMDENFSSLSSVNQKLNKLVEGRPDNSSFGVVQIMDWAVYKKGQKSHLPSRLEIVNQAYQEIIAGSKGLLFYSYHDLFFDDIRRVNSDINRFKNKWKAVSDAVLEVSDNSHVFLLGKNEIIISSDRFKLPARVFYDTNKKYFLVANPFNKKISLIFDLKSGRYKDCEKKSNDVMVNNHSISIVLVPYGYKLLCLM</sequence>
<organism evidence="1 2">
    <name type="scientific">Serratia fonticola</name>
    <dbReference type="NCBI Taxonomy" id="47917"/>
    <lineage>
        <taxon>Bacteria</taxon>
        <taxon>Pseudomonadati</taxon>
        <taxon>Pseudomonadota</taxon>
        <taxon>Gammaproteobacteria</taxon>
        <taxon>Enterobacterales</taxon>
        <taxon>Yersiniaceae</taxon>
        <taxon>Serratia</taxon>
    </lineage>
</organism>
<comment type="caution">
    <text evidence="1">The sequence shown here is derived from an EMBL/GenBank/DDBJ whole genome shotgun (WGS) entry which is preliminary data.</text>
</comment>
<dbReference type="EMBL" id="JACNYO010000010">
    <property type="protein sequence ID" value="MBC3212856.1"/>
    <property type="molecule type" value="Genomic_DNA"/>
</dbReference>
<proteinExistence type="predicted"/>
<gene>
    <name evidence="1" type="ORF">H8J20_11970</name>
</gene>
<dbReference type="AlphaFoldDB" id="A0AAW3WPX9"/>
<accession>A0AAW3WPX9</accession>
<dbReference type="SUPFAM" id="SSF51445">
    <property type="entry name" value="(Trans)glycosidases"/>
    <property type="match status" value="1"/>
</dbReference>
<dbReference type="RefSeq" id="WP_179253042.1">
    <property type="nucleotide sequence ID" value="NZ_JACBIV010000013.1"/>
</dbReference>
<name>A0AAW3WPX9_SERFO</name>